<dbReference type="GO" id="GO:0008270">
    <property type="term" value="F:zinc ion binding"/>
    <property type="evidence" value="ECO:0007669"/>
    <property type="project" value="InterPro"/>
</dbReference>
<feature type="repeat" description="PPR" evidence="1">
    <location>
        <begin position="403"/>
        <end position="437"/>
    </location>
</feature>
<organism evidence="3 4">
    <name type="scientific">Plasmodiophora brassicae</name>
    <name type="common">Clubroot disease agent</name>
    <dbReference type="NCBI Taxonomy" id="37360"/>
    <lineage>
        <taxon>Eukaryota</taxon>
        <taxon>Sar</taxon>
        <taxon>Rhizaria</taxon>
        <taxon>Endomyxa</taxon>
        <taxon>Phytomyxea</taxon>
        <taxon>Plasmodiophorida</taxon>
        <taxon>Plasmodiophoridae</taxon>
        <taxon>Plasmodiophora</taxon>
    </lineage>
</organism>
<keyword evidence="4" id="KW-1185">Reference proteome</keyword>
<dbReference type="Proteomes" id="UP000039324">
    <property type="component" value="Unassembled WGS sequence"/>
</dbReference>
<dbReference type="InterPro" id="IPR011990">
    <property type="entry name" value="TPR-like_helical_dom_sf"/>
</dbReference>
<name>A0A0G4J1L8_PLABS</name>
<evidence type="ECO:0000256" key="1">
    <source>
        <dbReference type="PROSITE-ProRule" id="PRU00708"/>
    </source>
</evidence>
<evidence type="ECO:0000313" key="3">
    <source>
        <dbReference type="EMBL" id="CEP01412.1"/>
    </source>
</evidence>
<dbReference type="Pfam" id="PF13041">
    <property type="entry name" value="PPR_2"/>
    <property type="match status" value="1"/>
</dbReference>
<dbReference type="EMBL" id="CDSF01000112">
    <property type="protein sequence ID" value="CEP01412.1"/>
    <property type="molecule type" value="Genomic_DNA"/>
</dbReference>
<dbReference type="Gene3D" id="1.25.40.10">
    <property type="entry name" value="Tetratricopeptide repeat domain"/>
    <property type="match status" value="4"/>
</dbReference>
<accession>A0A0G4J1L8</accession>
<dbReference type="OrthoDB" id="428658at2759"/>
<dbReference type="InterPro" id="IPR002885">
    <property type="entry name" value="PPR_rpt"/>
</dbReference>
<dbReference type="Pfam" id="PF01535">
    <property type="entry name" value="PPR"/>
    <property type="match status" value="3"/>
</dbReference>
<sequence length="919" mass="99979">MLIMRSQTSLTVCRPIIVGVCAEQLRVVVERMRSAVRRALDRHVARRVRYATQAGLDAMFGQGPSVPKVVRDLKRERDPDRGWTMFQDVVRSGTPADVRLFQVMLSFCKRRLPAKAPDVLDAALSRGIPVCEGLFCTFLGSCQSATPPLTRPAFDMYQRCAPRTHNVILGMVDLARLAHAPQAALPLIADAVTHNVEFTDRLLTVFAVCCAESRSANAAAHLLALIRSGRVPSHPVPQAYGNLIKAFLAQNRIDDAVDVVDLVDGTMPPSVHIYTHVLSALAKADRVQQAMAMFRRMVERNVAPGVPVITLLIGACARADDLPSIRVLHDYATRNAIIGDVVIACSFVSAFERCGDLPSAERVFAGVETPDAPLVNVMVAGYARHGLLDKAIGLFDNANVTPSDRLYTTILSVLAKANAVPRAVHLFNDMVSRGVSVHPSVLVHLLTASARCQDLPAVKNLHKYANNNAVASALISAYDQCGDLAAAENVFQSMTKPPASAFVAMIAAYGYRWRVADALTVVGNLRQASLDLDPAVLSDLVAALAKIDEVPTAMSFFTDAVERDAAVLTSLVAACGRSSEIATLQRLSQNELILQDDTIASAFVSAYSHCWRLDAAEQLFERRIATAGITLVNAMIAAYSRYGALDLALATYERMKASGTWRPDAGTLTALLSGCRDPERAKDLVAEFGDVWRVAMNGDHIACLAAVHGRVGDLDEAERLAPSSMALLRACRAHRDVARAERVFAMISASNAPVALISNAYLLMADIHAAAGQYEDMARVRNTVKGRGVSKMPCRTSLQLSDRPHHFFSDDERCQYDPGLVEQHDVVMQALLDDGYTPASSDFARPAVYRHSVKLAVSYALTTLRPGAPVRITVNQSLCSDCHDAVRRVSYIFKRDVFVRDADCHHHFQDGRCSCGGFW</sequence>
<reference evidence="3 4" key="1">
    <citation type="submission" date="2015-02" db="EMBL/GenBank/DDBJ databases">
        <authorList>
            <person name="Chooi Y.-H."/>
        </authorList>
    </citation>
    <scope>NUCLEOTIDE SEQUENCE [LARGE SCALE GENOMIC DNA]</scope>
    <source>
        <strain evidence="3">E3</strain>
    </source>
</reference>
<dbReference type="SUPFAM" id="SSF48452">
    <property type="entry name" value="TPR-like"/>
    <property type="match status" value="1"/>
</dbReference>
<proteinExistence type="predicted"/>
<evidence type="ECO:0000259" key="2">
    <source>
        <dbReference type="Pfam" id="PF14432"/>
    </source>
</evidence>
<dbReference type="GO" id="GO:0003723">
    <property type="term" value="F:RNA binding"/>
    <property type="evidence" value="ECO:0007669"/>
    <property type="project" value="InterPro"/>
</dbReference>
<gene>
    <name evidence="3" type="ORF">PBRA_002018</name>
</gene>
<dbReference type="InterPro" id="IPR032867">
    <property type="entry name" value="DYW_dom"/>
</dbReference>
<feature type="domain" description="DYW" evidence="2">
    <location>
        <begin position="848"/>
        <end position="919"/>
    </location>
</feature>
<evidence type="ECO:0000313" key="4">
    <source>
        <dbReference type="Proteomes" id="UP000039324"/>
    </source>
</evidence>
<dbReference type="AlphaFoldDB" id="A0A0G4J1L8"/>
<dbReference type="OMA" id="SWVEIKH"/>
<dbReference type="GO" id="GO:0009451">
    <property type="term" value="P:RNA modification"/>
    <property type="evidence" value="ECO:0007669"/>
    <property type="project" value="InterPro"/>
</dbReference>
<dbReference type="STRING" id="37360.A0A0G4J1L8"/>
<dbReference type="InterPro" id="IPR046960">
    <property type="entry name" value="PPR_At4g14850-like_plant"/>
</dbReference>
<dbReference type="NCBIfam" id="TIGR00756">
    <property type="entry name" value="PPR"/>
    <property type="match status" value="1"/>
</dbReference>
<protein>
    <recommendedName>
        <fullName evidence="2">DYW domain-containing protein</fullName>
    </recommendedName>
</protein>
<dbReference type="Pfam" id="PF14432">
    <property type="entry name" value="DYW_deaminase"/>
    <property type="match status" value="1"/>
</dbReference>
<dbReference type="PANTHER" id="PTHR47926">
    <property type="entry name" value="PENTATRICOPEPTIDE REPEAT-CONTAINING PROTEIN"/>
    <property type="match status" value="1"/>
</dbReference>
<dbReference type="PROSITE" id="PS51375">
    <property type="entry name" value="PPR"/>
    <property type="match status" value="2"/>
</dbReference>
<feature type="repeat" description="PPR" evidence="1">
    <location>
        <begin position="270"/>
        <end position="304"/>
    </location>
</feature>